<dbReference type="EnsemblBacteria" id="ABL78564">
    <property type="protein sequence ID" value="ABL78564"/>
    <property type="gene ID" value="Tpen_1166"/>
</dbReference>
<dbReference type="Pfam" id="PF25653">
    <property type="entry name" value="HMG-CoA_red_N"/>
    <property type="match status" value="1"/>
</dbReference>
<dbReference type="InterPro" id="IPR057868">
    <property type="entry name" value="HMG-CoA"/>
</dbReference>
<dbReference type="KEGG" id="tpe:Tpen_1166"/>
<gene>
    <name evidence="2" type="ordered locus">Tpen_1166</name>
</gene>
<dbReference type="eggNOG" id="arCOG05512">
    <property type="taxonomic scope" value="Archaea"/>
</dbReference>
<dbReference type="GO" id="GO:0016829">
    <property type="term" value="F:lyase activity"/>
    <property type="evidence" value="ECO:0007669"/>
    <property type="project" value="UniProtKB-KW"/>
</dbReference>
<organism evidence="2 3">
    <name type="scientific">Thermofilum pendens (strain DSM 2475 / Hrk 5)</name>
    <dbReference type="NCBI Taxonomy" id="368408"/>
    <lineage>
        <taxon>Archaea</taxon>
        <taxon>Thermoproteota</taxon>
        <taxon>Thermoprotei</taxon>
        <taxon>Thermofilales</taxon>
        <taxon>Thermofilaceae</taxon>
        <taxon>Thermofilum</taxon>
    </lineage>
</organism>
<evidence type="ECO:0000259" key="1">
    <source>
        <dbReference type="Pfam" id="PF25653"/>
    </source>
</evidence>
<keyword evidence="3" id="KW-1185">Reference proteome</keyword>
<dbReference type="AlphaFoldDB" id="A1RZD4"/>
<dbReference type="OrthoDB" id="31250at2157"/>
<dbReference type="EMBL" id="CP000505">
    <property type="protein sequence ID" value="ABL78564.1"/>
    <property type="molecule type" value="Genomic_DNA"/>
</dbReference>
<evidence type="ECO:0000313" key="3">
    <source>
        <dbReference type="Proteomes" id="UP000000641"/>
    </source>
</evidence>
<feature type="domain" description="Hydroxymethylglutaryl-CoA reductase-like" evidence="1">
    <location>
        <begin position="8"/>
        <end position="118"/>
    </location>
</feature>
<reference evidence="3" key="1">
    <citation type="journal article" date="2008" name="J. Bacteriol.">
        <title>Genome sequence of Thermofilum pendens reveals an exceptional loss of biosynthetic pathways without genome reduction.</title>
        <authorList>
            <person name="Anderson I."/>
            <person name="Rodriguez J."/>
            <person name="Susanti D."/>
            <person name="Porat I."/>
            <person name="Reich C."/>
            <person name="Ulrich L.E."/>
            <person name="Elkins J.G."/>
            <person name="Mavromatis K."/>
            <person name="Lykidis A."/>
            <person name="Kim E."/>
            <person name="Thompson L.S."/>
            <person name="Nolan M."/>
            <person name="Land M."/>
            <person name="Copeland A."/>
            <person name="Lapidus A."/>
            <person name="Lucas S."/>
            <person name="Detter C."/>
            <person name="Zhulin I.B."/>
            <person name="Olsen G.J."/>
            <person name="Whitman W."/>
            <person name="Mukhopadhyay B."/>
            <person name="Bristow J."/>
            <person name="Kyrpides N."/>
        </authorList>
    </citation>
    <scope>NUCLEOTIDE SEQUENCE [LARGE SCALE GENOMIC DNA]</scope>
    <source>
        <strain evidence="3">DSM 2475 / Hrk 5</strain>
    </source>
</reference>
<accession>A1RZD4</accession>
<dbReference type="GeneID" id="4601180"/>
<dbReference type="STRING" id="368408.Tpen_1166"/>
<dbReference type="HOGENOM" id="CLU_2044534_0_0_2"/>
<proteinExistence type="predicted"/>
<evidence type="ECO:0000313" key="2">
    <source>
        <dbReference type="EMBL" id="ABL78564.1"/>
    </source>
</evidence>
<protein>
    <recommendedName>
        <fullName evidence="1">Hydroxymethylglutaryl-CoA reductase-like domain-containing protein</fullName>
    </recommendedName>
</protein>
<name>A1RZD4_THEPD</name>
<dbReference type="RefSeq" id="WP_011752829.1">
    <property type="nucleotide sequence ID" value="NC_008698.1"/>
</dbReference>
<sequence length="120" mass="13010">MAFLPRALLKRLYVKGSMKLEHGYLSFKLKNSLATASLNAPVKVKVDDAEVKPEEVVIVVSGRTLKSSEISEANPVEVPVGTEVEVRIPGSYAPGKHKVALEISVKGYGRGSFEVEDEAK</sequence>
<dbReference type="Proteomes" id="UP000000641">
    <property type="component" value="Chromosome"/>
</dbReference>